<name>A0A6G6J8E7_PSENT</name>
<evidence type="ECO:0000256" key="1">
    <source>
        <dbReference type="SAM" id="Phobius"/>
    </source>
</evidence>
<dbReference type="RefSeq" id="WP_017520064.1">
    <property type="nucleotide sequence ID" value="NZ_CP049142.1"/>
</dbReference>
<feature type="transmembrane region" description="Helical" evidence="1">
    <location>
        <begin position="106"/>
        <end position="125"/>
    </location>
</feature>
<dbReference type="EMBL" id="CP049142">
    <property type="protein sequence ID" value="QIE91483.1"/>
    <property type="molecule type" value="Genomic_DNA"/>
</dbReference>
<keyword evidence="1" id="KW-0812">Transmembrane</keyword>
<keyword evidence="1" id="KW-1133">Transmembrane helix</keyword>
<feature type="transmembrane region" description="Helical" evidence="1">
    <location>
        <begin position="157"/>
        <end position="176"/>
    </location>
</feature>
<accession>A0A6G6J8E7</accession>
<feature type="transmembrane region" description="Helical" evidence="1">
    <location>
        <begin position="182"/>
        <end position="200"/>
    </location>
</feature>
<evidence type="ECO:0000313" key="2">
    <source>
        <dbReference type="EMBL" id="QIE91483.1"/>
    </source>
</evidence>
<dbReference type="KEGG" id="pnt:G5B91_34700"/>
<keyword evidence="1" id="KW-0472">Membrane</keyword>
<evidence type="ECO:0000313" key="3">
    <source>
        <dbReference type="Proteomes" id="UP000501063"/>
    </source>
</evidence>
<sequence length="249" mass="26507">MKLKLIVEKEALRAEALLADYLGLSAGSIDLADFEVDYMKRATPELKRCVRLIQDLAVSEVSKTVAHNLGEAVDTLAMLVRAPQMARPIRILWDLEEGIRRTPVNVVRHLMAVAGAVALGVWGTVEKGGAVDLGLGVGALLLMLSFACSLSHVRDPGHGVVIGLFATCTIGAVVLFAKGVLIAFLVFAVAAAGFFLRDFAQWVGSAKPALGTHHHHEPVGAGDFTFEEMYDMSGAPGPSLTGYDKGDNE</sequence>
<gene>
    <name evidence="2" type="ORF">G5B91_34700</name>
</gene>
<geneLocation type="plasmid" evidence="3">
    <name>ppnihbp1_1</name>
</geneLocation>
<proteinExistence type="predicted"/>
<keyword evidence="2" id="KW-0614">Plasmid</keyword>
<dbReference type="AlphaFoldDB" id="A0A6G6J8E7"/>
<protein>
    <submittedName>
        <fullName evidence="2">Uncharacterized protein</fullName>
    </submittedName>
</protein>
<dbReference type="Proteomes" id="UP000501063">
    <property type="component" value="Plasmid pPniHBP1_1"/>
</dbReference>
<reference evidence="2 3" key="1">
    <citation type="submission" date="2020-02" db="EMBL/GenBank/DDBJ databases">
        <title>Integrative conjugative elements (ICEs) and plasmids drive adaptation of Pseudomonas nitroreducens strain HBP1 to wastewater environment.</title>
        <authorList>
            <person name="Sentchilo V."/>
            <person name="Carraro N."/>
            <person name="Bertelli C."/>
            <person name="van der Meer J.R."/>
        </authorList>
    </citation>
    <scope>NUCLEOTIDE SEQUENCE [LARGE SCALE GENOMIC DNA]</scope>
    <source>
        <strain evidence="2 3">HBP1</strain>
        <plasmid evidence="3">ppnihbp1_1</plasmid>
    </source>
</reference>
<feature type="transmembrane region" description="Helical" evidence="1">
    <location>
        <begin position="131"/>
        <end position="150"/>
    </location>
</feature>
<organism evidence="2 3">
    <name type="scientific">Pseudomonas nitroreducens</name>
    <dbReference type="NCBI Taxonomy" id="46680"/>
    <lineage>
        <taxon>Bacteria</taxon>
        <taxon>Pseudomonadati</taxon>
        <taxon>Pseudomonadota</taxon>
        <taxon>Gammaproteobacteria</taxon>
        <taxon>Pseudomonadales</taxon>
        <taxon>Pseudomonadaceae</taxon>
        <taxon>Pseudomonas</taxon>
    </lineage>
</organism>